<dbReference type="InParanoid" id="A0A4Q1BTW8"/>
<evidence type="ECO:0000256" key="2">
    <source>
        <dbReference type="ARBA" id="ARBA00023242"/>
    </source>
</evidence>
<dbReference type="Pfam" id="PF08698">
    <property type="entry name" value="Fcf2"/>
    <property type="match status" value="1"/>
</dbReference>
<dbReference type="AlphaFoldDB" id="A0A4Q1BTW8"/>
<feature type="region of interest" description="Disordered" evidence="3">
    <location>
        <begin position="124"/>
        <end position="183"/>
    </location>
</feature>
<accession>A0A4Q1BTW8</accession>
<dbReference type="InterPro" id="IPR039883">
    <property type="entry name" value="Fcf2/DNTTIP2"/>
</dbReference>
<feature type="region of interest" description="Disordered" evidence="3">
    <location>
        <begin position="280"/>
        <end position="300"/>
    </location>
</feature>
<feature type="domain" description="Fcf2 pre-rRNA processing C-terminal" evidence="4">
    <location>
        <begin position="297"/>
        <end position="395"/>
    </location>
</feature>
<feature type="compositionally biased region" description="Basic and acidic residues" evidence="3">
    <location>
        <begin position="280"/>
        <end position="293"/>
    </location>
</feature>
<keyword evidence="2" id="KW-0539">Nucleus</keyword>
<dbReference type="STRING" id="5217.A0A4Q1BTW8"/>
<reference evidence="5 6" key="1">
    <citation type="submission" date="2016-06" db="EMBL/GenBank/DDBJ databases">
        <title>Evolution of pathogenesis and genome organization in the Tremellales.</title>
        <authorList>
            <person name="Cuomo C."/>
            <person name="Litvintseva A."/>
            <person name="Heitman J."/>
            <person name="Chen Y."/>
            <person name="Sun S."/>
            <person name="Springer D."/>
            <person name="Dromer F."/>
            <person name="Young S."/>
            <person name="Zeng Q."/>
            <person name="Chapman S."/>
            <person name="Gujja S."/>
            <person name="Saif S."/>
            <person name="Birren B."/>
        </authorList>
    </citation>
    <scope>NUCLEOTIDE SEQUENCE [LARGE SCALE GENOMIC DNA]</scope>
    <source>
        <strain evidence="5 6">ATCC 28783</strain>
    </source>
</reference>
<dbReference type="PANTHER" id="PTHR21686:SF12">
    <property type="entry name" value="DEOXYNUCLEOTIDYLTRANSFERASE TERMINAL-INTERACTING PROTEIN 2"/>
    <property type="match status" value="1"/>
</dbReference>
<evidence type="ECO:0000256" key="3">
    <source>
        <dbReference type="SAM" id="MobiDB-lite"/>
    </source>
</evidence>
<evidence type="ECO:0000313" key="5">
    <source>
        <dbReference type="EMBL" id="RXK41531.1"/>
    </source>
</evidence>
<comment type="caution">
    <text evidence="5">The sequence shown here is derived from an EMBL/GenBank/DDBJ whole genome shotgun (WGS) entry which is preliminary data.</text>
</comment>
<dbReference type="InterPro" id="IPR014810">
    <property type="entry name" value="Fcf2_C"/>
</dbReference>
<proteinExistence type="predicted"/>
<dbReference type="GO" id="GO:0003723">
    <property type="term" value="F:RNA binding"/>
    <property type="evidence" value="ECO:0007669"/>
    <property type="project" value="TreeGrafter"/>
</dbReference>
<dbReference type="EMBL" id="SDIL01000008">
    <property type="protein sequence ID" value="RXK41531.1"/>
    <property type="molecule type" value="Genomic_DNA"/>
</dbReference>
<protein>
    <recommendedName>
        <fullName evidence="4">Fcf2 pre-rRNA processing C-terminal domain-containing protein</fullName>
    </recommendedName>
</protein>
<evidence type="ECO:0000259" key="4">
    <source>
        <dbReference type="Pfam" id="PF08698"/>
    </source>
</evidence>
<evidence type="ECO:0000313" key="6">
    <source>
        <dbReference type="Proteomes" id="UP000289152"/>
    </source>
</evidence>
<dbReference type="GO" id="GO:0005730">
    <property type="term" value="C:nucleolus"/>
    <property type="evidence" value="ECO:0007669"/>
    <property type="project" value="UniProtKB-SubCell"/>
</dbReference>
<dbReference type="PANTHER" id="PTHR21686">
    <property type="entry name" value="DEOXYNUCLEOTIDYLTRANSFERASE TERMINAL-INTERACTING PROTEIN 2"/>
    <property type="match status" value="1"/>
</dbReference>
<evidence type="ECO:0000256" key="1">
    <source>
        <dbReference type="ARBA" id="ARBA00004604"/>
    </source>
</evidence>
<feature type="compositionally biased region" description="Low complexity" evidence="3">
    <location>
        <begin position="30"/>
        <end position="39"/>
    </location>
</feature>
<dbReference type="OrthoDB" id="427886at2759"/>
<dbReference type="Proteomes" id="UP000289152">
    <property type="component" value="Unassembled WGS sequence"/>
</dbReference>
<gene>
    <name evidence="5" type="ORF">M231_01239</name>
</gene>
<organism evidence="5 6">
    <name type="scientific">Tremella mesenterica</name>
    <name type="common">Jelly fungus</name>
    <dbReference type="NCBI Taxonomy" id="5217"/>
    <lineage>
        <taxon>Eukaryota</taxon>
        <taxon>Fungi</taxon>
        <taxon>Dikarya</taxon>
        <taxon>Basidiomycota</taxon>
        <taxon>Agaricomycotina</taxon>
        <taxon>Tremellomycetes</taxon>
        <taxon>Tremellales</taxon>
        <taxon>Tremellaceae</taxon>
        <taxon>Tremella</taxon>
    </lineage>
</organism>
<dbReference type="GO" id="GO:0006396">
    <property type="term" value="P:RNA processing"/>
    <property type="evidence" value="ECO:0007669"/>
    <property type="project" value="TreeGrafter"/>
</dbReference>
<feature type="compositionally biased region" description="Acidic residues" evidence="3">
    <location>
        <begin position="143"/>
        <end position="164"/>
    </location>
</feature>
<feature type="region of interest" description="Disordered" evidence="3">
    <location>
        <begin position="244"/>
        <end position="267"/>
    </location>
</feature>
<comment type="subcellular location">
    <subcellularLocation>
        <location evidence="1">Nucleus</location>
        <location evidence="1">Nucleolus</location>
    </subcellularLocation>
</comment>
<sequence length="418" mass="47081">MPTTRRQSHPLTPTNPKSIRKTRSTSHRVTPTNLTTPTTHGHHRSADKLAAEEAARILSTPLEKLSHSDNVLEGSSGRDERHRHLIAVREVGALVLEPESAVEENLDEGQQEGRRDENFVALQVSGENERIDVSEGQVNVDSSESEGIETSSESESDSDSDISSDDTSNSEQEEEDQLEILLQKAKLSAMQKYPANVQTQERDPNSETVLRFEEEDLERPIPGVAITNLPKPYITFRKDGSAHAINPSPVAGPSKGDRHYNGETGRKGVRAKLELELDNRPYERELSKREKAAQPRKATPSELWATLPAPRMELLPQMKRDYQALALANSLDPKRFMKGSTKLTKVPDTFMIGTMIDTPRHVQDTTMLREKKYRPGEIVRGLVEDQETGQYAKRKYEDLQGSRMYNGRGKGWKKRTKW</sequence>
<feature type="compositionally biased region" description="Polar residues" evidence="3">
    <location>
        <begin position="1"/>
        <end position="17"/>
    </location>
</feature>
<keyword evidence="6" id="KW-1185">Reference proteome</keyword>
<feature type="region of interest" description="Disordered" evidence="3">
    <location>
        <begin position="1"/>
        <end position="45"/>
    </location>
</feature>
<name>A0A4Q1BTW8_TREME</name>
<feature type="compositionally biased region" description="Basic and acidic residues" evidence="3">
    <location>
        <begin position="255"/>
        <end position="267"/>
    </location>
</feature>